<dbReference type="STRING" id="65489.A0A0D3HWD6"/>
<dbReference type="InterPro" id="IPR046349">
    <property type="entry name" value="C1-like_sf"/>
</dbReference>
<protein>
    <recommendedName>
        <fullName evidence="2">DC1 domain-containing protein</fullName>
    </recommendedName>
</protein>
<organism evidence="3">
    <name type="scientific">Oryza barthii</name>
    <dbReference type="NCBI Taxonomy" id="65489"/>
    <lineage>
        <taxon>Eukaryota</taxon>
        <taxon>Viridiplantae</taxon>
        <taxon>Streptophyta</taxon>
        <taxon>Embryophyta</taxon>
        <taxon>Tracheophyta</taxon>
        <taxon>Spermatophyta</taxon>
        <taxon>Magnoliopsida</taxon>
        <taxon>Liliopsida</taxon>
        <taxon>Poales</taxon>
        <taxon>Poaceae</taxon>
        <taxon>BOP clade</taxon>
        <taxon>Oryzoideae</taxon>
        <taxon>Oryzeae</taxon>
        <taxon>Oryzinae</taxon>
        <taxon>Oryza</taxon>
    </lineage>
</organism>
<evidence type="ECO:0000313" key="3">
    <source>
        <dbReference type="EnsemblPlants" id="OBART12G17800.1"/>
    </source>
</evidence>
<accession>A0A0D3HWD6</accession>
<dbReference type="SUPFAM" id="SSF57889">
    <property type="entry name" value="Cysteine-rich domain"/>
    <property type="match status" value="1"/>
</dbReference>
<dbReference type="HOGENOM" id="CLU_056082_1_0_1"/>
<reference evidence="3" key="1">
    <citation type="journal article" date="2009" name="Rice">
        <title>De Novo Next Generation Sequencing of Plant Genomes.</title>
        <authorList>
            <person name="Rounsley S."/>
            <person name="Marri P.R."/>
            <person name="Yu Y."/>
            <person name="He R."/>
            <person name="Sisneros N."/>
            <person name="Goicoechea J.L."/>
            <person name="Lee S.J."/>
            <person name="Angelova A."/>
            <person name="Kudrna D."/>
            <person name="Luo M."/>
            <person name="Affourtit J."/>
            <person name="Desany B."/>
            <person name="Knight J."/>
            <person name="Niazi F."/>
            <person name="Egholm M."/>
            <person name="Wing R.A."/>
        </authorList>
    </citation>
    <scope>NUCLEOTIDE SEQUENCE [LARGE SCALE GENOMIC DNA]</scope>
    <source>
        <strain evidence="3">cv. IRGC 105608</strain>
    </source>
</reference>
<keyword evidence="1" id="KW-0677">Repeat</keyword>
<keyword evidence="4" id="KW-1185">Reference proteome</keyword>
<dbReference type="AlphaFoldDB" id="A0A0D3HWD6"/>
<dbReference type="InterPro" id="IPR004146">
    <property type="entry name" value="DC1"/>
</dbReference>
<dbReference type="Pfam" id="PF03107">
    <property type="entry name" value="C1_2"/>
    <property type="match status" value="1"/>
</dbReference>
<evidence type="ECO:0000259" key="2">
    <source>
        <dbReference type="Pfam" id="PF03107"/>
    </source>
</evidence>
<feature type="domain" description="DC1" evidence="2">
    <location>
        <begin position="9"/>
        <end position="55"/>
    </location>
</feature>
<dbReference type="PANTHER" id="PTHR46477">
    <property type="entry name" value="CYSTEINE/HISTIDINE-RICH C1 DOMAIN FAMILY PROTEIN"/>
    <property type="match status" value="1"/>
</dbReference>
<dbReference type="PANTHER" id="PTHR46477:SF3">
    <property type="entry name" value="CYSTEINE_HISTIDINE-RICH C1 DOMAIN FAMILY PROTEIN"/>
    <property type="match status" value="1"/>
</dbReference>
<dbReference type="eggNOG" id="ENOG502QUAU">
    <property type="taxonomic scope" value="Eukaryota"/>
</dbReference>
<name>A0A0D3HWD6_9ORYZ</name>
<evidence type="ECO:0000256" key="1">
    <source>
        <dbReference type="ARBA" id="ARBA00022737"/>
    </source>
</evidence>
<proteinExistence type="predicted"/>
<dbReference type="Proteomes" id="UP000026960">
    <property type="component" value="Chromosome 12"/>
</dbReference>
<dbReference type="Gramene" id="OBART12G17800.1">
    <property type="protein sequence ID" value="OBART12G17800.1"/>
    <property type="gene ID" value="OBART12G17800"/>
</dbReference>
<reference evidence="3" key="2">
    <citation type="submission" date="2015-03" db="UniProtKB">
        <authorList>
            <consortium name="EnsemblPlants"/>
        </authorList>
    </citation>
    <scope>IDENTIFICATION</scope>
</reference>
<evidence type="ECO:0000313" key="4">
    <source>
        <dbReference type="Proteomes" id="UP000026960"/>
    </source>
</evidence>
<dbReference type="PaxDb" id="65489-OBART12G17800.1"/>
<dbReference type="EnsemblPlants" id="OBART12G17800.1">
    <property type="protein sequence ID" value="OBART12G17800.1"/>
    <property type="gene ID" value="OBART12G17800"/>
</dbReference>
<sequence length="168" mass="17870">MRYGEVVHFSHPHHRLRLEHADTPFRCDGCREVGIGARFRCPFAGCDHDLHRQCALPLCKSYSLHVACVMDMLVESWNGVGRHKGGVAGGGNVYDGVTVAGSGGYRVPVIRGAAKSSHASRGGSYWGRKGKVKRCCEIAGFAAQVVISAVLGDPTALIAGVIGSLIAR</sequence>